<reference evidence="1 3" key="1">
    <citation type="submission" date="2017-11" db="EMBL/GenBank/DDBJ databases">
        <title>The genome of Rhizophagus clarus HR1 reveals common genetic basis of auxotrophy among arbuscular mycorrhizal fungi.</title>
        <authorList>
            <person name="Kobayashi Y."/>
        </authorList>
    </citation>
    <scope>NUCLEOTIDE SEQUENCE [LARGE SCALE GENOMIC DNA]</scope>
    <source>
        <strain evidence="1 3">HR1</strain>
    </source>
</reference>
<name>A0A2Z6R845_9GLOM</name>
<accession>A0A2Z6R845</accession>
<sequence>MDSTPQKTIFEDTELFFRRYKEDIFKLIKDATMGIIMDDPVVFAIIDIDEKALRGYVSKNKDVMQLIEVPKKFVKGHMEPIPLKSLLLPTFLGIILG</sequence>
<dbReference type="AlphaFoldDB" id="A0A2Z6R845"/>
<dbReference type="Proteomes" id="UP000247702">
    <property type="component" value="Unassembled WGS sequence"/>
</dbReference>
<dbReference type="EMBL" id="BEXD01002491">
    <property type="protein sequence ID" value="GBB98487.1"/>
    <property type="molecule type" value="Genomic_DNA"/>
</dbReference>
<evidence type="ECO:0000313" key="2">
    <source>
        <dbReference type="EMBL" id="GES74867.1"/>
    </source>
</evidence>
<gene>
    <name evidence="2" type="ORF">RCL2_000233100</name>
    <name evidence="1" type="ORF">RclHR1_03240012</name>
</gene>
<evidence type="ECO:0000313" key="1">
    <source>
        <dbReference type="EMBL" id="GBB98487.1"/>
    </source>
</evidence>
<reference evidence="2" key="2">
    <citation type="submission" date="2019-10" db="EMBL/GenBank/DDBJ databases">
        <title>Conservation and host-specific expression of non-tandemly repeated heterogenous ribosome RNA gene in arbuscular mycorrhizal fungi.</title>
        <authorList>
            <person name="Maeda T."/>
            <person name="Kobayashi Y."/>
            <person name="Nakagawa T."/>
            <person name="Ezawa T."/>
            <person name="Yamaguchi K."/>
            <person name="Bino T."/>
            <person name="Nishimoto Y."/>
            <person name="Shigenobu S."/>
            <person name="Kawaguchi M."/>
        </authorList>
    </citation>
    <scope>NUCLEOTIDE SEQUENCE</scope>
    <source>
        <strain evidence="2">HR1</strain>
    </source>
</reference>
<organism evidence="1 3">
    <name type="scientific">Rhizophagus clarus</name>
    <dbReference type="NCBI Taxonomy" id="94130"/>
    <lineage>
        <taxon>Eukaryota</taxon>
        <taxon>Fungi</taxon>
        <taxon>Fungi incertae sedis</taxon>
        <taxon>Mucoromycota</taxon>
        <taxon>Glomeromycotina</taxon>
        <taxon>Glomeromycetes</taxon>
        <taxon>Glomerales</taxon>
        <taxon>Glomeraceae</taxon>
        <taxon>Rhizophagus</taxon>
    </lineage>
</organism>
<proteinExistence type="predicted"/>
<keyword evidence="3" id="KW-1185">Reference proteome</keyword>
<dbReference type="Proteomes" id="UP000615446">
    <property type="component" value="Unassembled WGS sequence"/>
</dbReference>
<evidence type="ECO:0000313" key="3">
    <source>
        <dbReference type="Proteomes" id="UP000247702"/>
    </source>
</evidence>
<comment type="caution">
    <text evidence="1">The sequence shown here is derived from an EMBL/GenBank/DDBJ whole genome shotgun (WGS) entry which is preliminary data.</text>
</comment>
<protein>
    <submittedName>
        <fullName evidence="1">Uncharacterized protein</fullName>
    </submittedName>
</protein>
<dbReference type="EMBL" id="BLAL01000012">
    <property type="protein sequence ID" value="GES74867.1"/>
    <property type="molecule type" value="Genomic_DNA"/>
</dbReference>